<dbReference type="InterPro" id="IPR036388">
    <property type="entry name" value="WH-like_DNA-bd_sf"/>
</dbReference>
<dbReference type="PANTHER" id="PTHR33202:SF8">
    <property type="entry name" value="PEROXIDE-RESPONSIVE REPRESSOR PERR"/>
    <property type="match status" value="1"/>
</dbReference>
<dbReference type="InterPro" id="IPR036390">
    <property type="entry name" value="WH_DNA-bd_sf"/>
</dbReference>
<accession>A0ABT2S799</accession>
<evidence type="ECO:0000256" key="2">
    <source>
        <dbReference type="ARBA" id="ARBA00022491"/>
    </source>
</evidence>
<comment type="similarity">
    <text evidence="1">Belongs to the Fur family.</text>
</comment>
<evidence type="ECO:0000313" key="7">
    <source>
        <dbReference type="EMBL" id="MCU6700403.1"/>
    </source>
</evidence>
<dbReference type="Gene3D" id="1.10.10.10">
    <property type="entry name" value="Winged helix-like DNA-binding domain superfamily/Winged helix DNA-binding domain"/>
    <property type="match status" value="1"/>
</dbReference>
<dbReference type="Proteomes" id="UP001207605">
    <property type="component" value="Unassembled WGS sequence"/>
</dbReference>
<keyword evidence="6" id="KW-0804">Transcription</keyword>
<name>A0ABT2S799_9FIRM</name>
<dbReference type="Pfam" id="PF01475">
    <property type="entry name" value="FUR"/>
    <property type="match status" value="1"/>
</dbReference>
<evidence type="ECO:0000256" key="5">
    <source>
        <dbReference type="ARBA" id="ARBA00023125"/>
    </source>
</evidence>
<keyword evidence="2" id="KW-0678">Repressor</keyword>
<dbReference type="RefSeq" id="WP_262581802.1">
    <property type="nucleotide sequence ID" value="NZ_JAOQJV010000011.1"/>
</dbReference>
<dbReference type="Gene3D" id="3.30.1490.190">
    <property type="match status" value="1"/>
</dbReference>
<protein>
    <submittedName>
        <fullName evidence="7">Transcriptional repressor</fullName>
    </submittedName>
</protein>
<gene>
    <name evidence="7" type="ORF">OCV65_09195</name>
</gene>
<keyword evidence="5" id="KW-0238">DNA-binding</keyword>
<keyword evidence="4" id="KW-0805">Transcription regulation</keyword>
<evidence type="ECO:0000256" key="3">
    <source>
        <dbReference type="ARBA" id="ARBA00022833"/>
    </source>
</evidence>
<reference evidence="7 8" key="1">
    <citation type="journal article" date="2021" name="ISME Commun">
        <title>Automated analysis of genomic sequences facilitates high-throughput and comprehensive description of bacteria.</title>
        <authorList>
            <person name="Hitch T.C.A."/>
        </authorList>
    </citation>
    <scope>NUCLEOTIDE SEQUENCE [LARGE SCALE GENOMIC DNA]</scope>
    <source>
        <strain evidence="7 8">Sanger_02</strain>
    </source>
</reference>
<evidence type="ECO:0000256" key="6">
    <source>
        <dbReference type="ARBA" id="ARBA00023163"/>
    </source>
</evidence>
<evidence type="ECO:0000256" key="4">
    <source>
        <dbReference type="ARBA" id="ARBA00023015"/>
    </source>
</evidence>
<dbReference type="CDD" id="cd07153">
    <property type="entry name" value="Fur_like"/>
    <property type="match status" value="1"/>
</dbReference>
<dbReference type="SUPFAM" id="SSF46785">
    <property type="entry name" value="Winged helix' DNA-binding domain"/>
    <property type="match status" value="1"/>
</dbReference>
<dbReference type="InterPro" id="IPR043135">
    <property type="entry name" value="Fur_C"/>
</dbReference>
<evidence type="ECO:0000256" key="1">
    <source>
        <dbReference type="ARBA" id="ARBA00007957"/>
    </source>
</evidence>
<proteinExistence type="inferred from homology"/>
<organism evidence="7 8">
    <name type="scientific">Dorea ammoniilytica</name>
    <dbReference type="NCBI Taxonomy" id="2981788"/>
    <lineage>
        <taxon>Bacteria</taxon>
        <taxon>Bacillati</taxon>
        <taxon>Bacillota</taxon>
        <taxon>Clostridia</taxon>
        <taxon>Lachnospirales</taxon>
        <taxon>Lachnospiraceae</taxon>
        <taxon>Dorea</taxon>
    </lineage>
</organism>
<sequence length="130" mass="15408">MEKRNTIQKELVLNAVTKMHRHVTADEVYDYIKKDYPSIGKGTVYRNLSILADENRIRKVEIPNGADCFDFTLKKHYHIKCIICDKVFDVDMDEIKEMDSFIRDKHGIKFLDYDILFKGICKDCQNREKE</sequence>
<dbReference type="EMBL" id="JAOQJV010000011">
    <property type="protein sequence ID" value="MCU6700403.1"/>
    <property type="molecule type" value="Genomic_DNA"/>
</dbReference>
<keyword evidence="8" id="KW-1185">Reference proteome</keyword>
<dbReference type="PANTHER" id="PTHR33202">
    <property type="entry name" value="ZINC UPTAKE REGULATION PROTEIN"/>
    <property type="match status" value="1"/>
</dbReference>
<keyword evidence="3" id="KW-0862">Zinc</keyword>
<dbReference type="InterPro" id="IPR002481">
    <property type="entry name" value="FUR"/>
</dbReference>
<evidence type="ECO:0000313" key="8">
    <source>
        <dbReference type="Proteomes" id="UP001207605"/>
    </source>
</evidence>
<comment type="caution">
    <text evidence="7">The sequence shown here is derived from an EMBL/GenBank/DDBJ whole genome shotgun (WGS) entry which is preliminary data.</text>
</comment>